<evidence type="ECO:0000313" key="9">
    <source>
        <dbReference type="Proteomes" id="UP000468766"/>
    </source>
</evidence>
<keyword evidence="9" id="KW-1185">Reference proteome</keyword>
<keyword evidence="8" id="KW-0969">Cilium</keyword>
<name>A0A6I0F6C7_9FIRM</name>
<dbReference type="InterPro" id="IPR022781">
    <property type="entry name" value="Flagellar_biosynth_FliO"/>
</dbReference>
<evidence type="ECO:0000256" key="3">
    <source>
        <dbReference type="ARBA" id="ARBA00022989"/>
    </source>
</evidence>
<dbReference type="OrthoDB" id="2080636at2"/>
<feature type="transmembrane region" description="Helical" evidence="5">
    <location>
        <begin position="67"/>
        <end position="86"/>
    </location>
</feature>
<dbReference type="Proteomes" id="UP000468766">
    <property type="component" value="Unassembled WGS sequence"/>
</dbReference>
<protein>
    <recommendedName>
        <fullName evidence="5">Flagellar protein</fullName>
    </recommendedName>
</protein>
<evidence type="ECO:0000313" key="8">
    <source>
        <dbReference type="EMBL" id="KAB2954387.1"/>
    </source>
</evidence>
<comment type="subcellular location">
    <subcellularLocation>
        <location evidence="5">Cell membrane</location>
    </subcellularLocation>
    <subcellularLocation>
        <location evidence="5">Bacterial flagellum basal body</location>
    </subcellularLocation>
</comment>
<accession>A0A6I0F6C7</accession>
<reference evidence="8 9" key="1">
    <citation type="submission" date="2019-10" db="EMBL/GenBank/DDBJ databases">
        <title>Whole-genome sequence of the extremophile Heliorestis acidaminivorans DSM 24790.</title>
        <authorList>
            <person name="Kyndt J.A."/>
            <person name="Meyer T.E."/>
        </authorList>
    </citation>
    <scope>NUCLEOTIDE SEQUENCE [LARGE SCALE GENOMIC DNA]</scope>
    <source>
        <strain evidence="8 9">DSM 24790</strain>
    </source>
</reference>
<evidence type="ECO:0000256" key="1">
    <source>
        <dbReference type="ARBA" id="ARBA00022475"/>
    </source>
</evidence>
<feature type="compositionally biased region" description="Basic and acidic residues" evidence="6">
    <location>
        <begin position="206"/>
        <end position="222"/>
    </location>
</feature>
<gene>
    <name evidence="8" type="primary">fliO</name>
    <name evidence="8" type="ORF">F9B85_01480</name>
</gene>
<keyword evidence="5" id="KW-0975">Bacterial flagellum</keyword>
<feature type="region of interest" description="Disordered" evidence="6">
    <location>
        <begin position="202"/>
        <end position="222"/>
    </location>
</feature>
<keyword evidence="7" id="KW-0732">Signal</keyword>
<evidence type="ECO:0000256" key="6">
    <source>
        <dbReference type="SAM" id="MobiDB-lite"/>
    </source>
</evidence>
<dbReference type="AlphaFoldDB" id="A0A6I0F6C7"/>
<dbReference type="GO" id="GO:0005886">
    <property type="term" value="C:plasma membrane"/>
    <property type="evidence" value="ECO:0007669"/>
    <property type="project" value="UniProtKB-SubCell"/>
</dbReference>
<organism evidence="8 9">
    <name type="scientific">Heliorestis acidaminivorans</name>
    <dbReference type="NCBI Taxonomy" id="553427"/>
    <lineage>
        <taxon>Bacteria</taxon>
        <taxon>Bacillati</taxon>
        <taxon>Bacillota</taxon>
        <taxon>Clostridia</taxon>
        <taxon>Eubacteriales</taxon>
        <taxon>Heliobacteriaceae</taxon>
        <taxon>Heliorestis</taxon>
    </lineage>
</organism>
<evidence type="ECO:0000256" key="4">
    <source>
        <dbReference type="ARBA" id="ARBA00023136"/>
    </source>
</evidence>
<dbReference type="EMBL" id="WBXO01000001">
    <property type="protein sequence ID" value="KAB2954387.1"/>
    <property type="molecule type" value="Genomic_DNA"/>
</dbReference>
<keyword evidence="2 5" id="KW-0812">Transmembrane</keyword>
<evidence type="ECO:0000256" key="5">
    <source>
        <dbReference type="RuleBase" id="RU362064"/>
    </source>
</evidence>
<comment type="similarity">
    <text evidence="5">Belongs to the FliO/MopB family.</text>
</comment>
<dbReference type="Pfam" id="PF04347">
    <property type="entry name" value="FliO"/>
    <property type="match status" value="1"/>
</dbReference>
<evidence type="ECO:0000256" key="7">
    <source>
        <dbReference type="SAM" id="SignalP"/>
    </source>
</evidence>
<keyword evidence="8" id="KW-0966">Cell projection</keyword>
<dbReference type="NCBIfam" id="TIGR03500">
    <property type="entry name" value="FliO_TIGR"/>
    <property type="match status" value="1"/>
</dbReference>
<evidence type="ECO:0000256" key="2">
    <source>
        <dbReference type="ARBA" id="ARBA00022692"/>
    </source>
</evidence>
<keyword evidence="3 5" id="KW-1133">Transmembrane helix</keyword>
<keyword evidence="1 5" id="KW-1003">Cell membrane</keyword>
<keyword evidence="4 5" id="KW-0472">Membrane</keyword>
<feature type="chain" id="PRO_5026015251" description="Flagellar protein" evidence="7">
    <location>
        <begin position="34"/>
        <end position="222"/>
    </location>
</feature>
<dbReference type="GO" id="GO:0044781">
    <property type="term" value="P:bacterial-type flagellum organization"/>
    <property type="evidence" value="ECO:0007669"/>
    <property type="project" value="UniProtKB-UniRule"/>
</dbReference>
<sequence length="222" mass="25020">MNVCRHSGRRNIGGLVFLTLLLLLLMNPLSALASSDLEGGGSLQERPYPSTAVFEDRSESMPGTGEVIFRLIITLSILAIVAWLVLRYLKRPGNTAFFPKGEWLSVLDRVSLGPNKNLFITEIAGKYVVLAVTDQSIQPIMEITDPKKIESIQRSIEEQKELPVPNFFSDLRNVATKLKGEERNKNDLSFHSEMMRQIDRLNSLRMGDEKQNNKSSREGEKM</sequence>
<comment type="caution">
    <text evidence="8">The sequence shown here is derived from an EMBL/GenBank/DDBJ whole genome shotgun (WGS) entry which is preliminary data.</text>
</comment>
<feature type="signal peptide" evidence="7">
    <location>
        <begin position="1"/>
        <end position="33"/>
    </location>
</feature>
<proteinExistence type="inferred from homology"/>
<dbReference type="GO" id="GO:0009425">
    <property type="term" value="C:bacterial-type flagellum basal body"/>
    <property type="evidence" value="ECO:0007669"/>
    <property type="project" value="UniProtKB-SubCell"/>
</dbReference>
<keyword evidence="8" id="KW-0282">Flagellum</keyword>